<keyword evidence="3 7" id="KW-0479">Metal-binding</keyword>
<dbReference type="RefSeq" id="WP_089246113.1">
    <property type="nucleotide sequence ID" value="NZ_FZOW01000005.1"/>
</dbReference>
<evidence type="ECO:0000256" key="1">
    <source>
        <dbReference type="ARBA" id="ARBA00010617"/>
    </source>
</evidence>
<dbReference type="Gene3D" id="1.10.630.10">
    <property type="entry name" value="Cytochrome P450"/>
    <property type="match status" value="1"/>
</dbReference>
<dbReference type="PROSITE" id="PS00086">
    <property type="entry name" value="CYTOCHROME_P450"/>
    <property type="match status" value="1"/>
</dbReference>
<evidence type="ECO:0000256" key="7">
    <source>
        <dbReference type="RuleBase" id="RU000461"/>
    </source>
</evidence>
<dbReference type="PRINTS" id="PR00359">
    <property type="entry name" value="BP450"/>
</dbReference>
<gene>
    <name evidence="8" type="ORF">SAMN05421642_105352</name>
</gene>
<accession>A0A239HP69</accession>
<sequence>MSTETPTFPVDFTDPAFLAGDRTEAYRTLRDLGTIPWPAMGPAWVVSRHNDIRDIVRTTTTRVHPAGATAPPWLDDGPALNRLRANLVQTDEPEHSRLRNVVGPLFIPRRVAQFREFAAISVSKALSRVPDGDVIDAVQQIAVDIPRGVICQFLGIPEADWTRLTANQHDFLMIFSPIPLGEKQKEALNAVTSFYLDYFDSFLGSRRAEEHSPYVRLLLEAEARGELSHLEVLSLIHTVLDAGYETTRTSISNIIEILAGDPEIFAQLKGDPGLVESGTEELLRFRTPLHVRERFLVEPFTASDGTVIPAGGHVVLMLAAGNRDGTAFENPDSIELGRSNAGQHQAFGGGLHHCLGAPIARLQIQETLKGLIARFDRIEAVGEGIRFPDLIFPALTTLPVVLHATKVD</sequence>
<dbReference type="GO" id="GO:0005506">
    <property type="term" value="F:iron ion binding"/>
    <property type="evidence" value="ECO:0007669"/>
    <property type="project" value="InterPro"/>
</dbReference>
<keyword evidence="6 7" id="KW-0503">Monooxygenase</keyword>
<dbReference type="PANTHER" id="PTHR46696">
    <property type="entry name" value="P450, PUTATIVE (EUROFUNG)-RELATED"/>
    <property type="match status" value="1"/>
</dbReference>
<dbReference type="InterPro" id="IPR036396">
    <property type="entry name" value="Cyt_P450_sf"/>
</dbReference>
<dbReference type="GO" id="GO:0004497">
    <property type="term" value="F:monooxygenase activity"/>
    <property type="evidence" value="ECO:0007669"/>
    <property type="project" value="UniProtKB-KW"/>
</dbReference>
<organism evidence="8 9">
    <name type="scientific">Rhodococcoides kyotonense</name>
    <dbReference type="NCBI Taxonomy" id="398843"/>
    <lineage>
        <taxon>Bacteria</taxon>
        <taxon>Bacillati</taxon>
        <taxon>Actinomycetota</taxon>
        <taxon>Actinomycetes</taxon>
        <taxon>Mycobacteriales</taxon>
        <taxon>Nocardiaceae</taxon>
        <taxon>Rhodococcoides</taxon>
    </lineage>
</organism>
<dbReference type="Proteomes" id="UP000198327">
    <property type="component" value="Unassembled WGS sequence"/>
</dbReference>
<dbReference type="PANTHER" id="PTHR46696:SF1">
    <property type="entry name" value="CYTOCHROME P450 YJIB-RELATED"/>
    <property type="match status" value="1"/>
</dbReference>
<name>A0A239HP69_9NOCA</name>
<evidence type="ECO:0000256" key="6">
    <source>
        <dbReference type="ARBA" id="ARBA00023033"/>
    </source>
</evidence>
<evidence type="ECO:0000256" key="3">
    <source>
        <dbReference type="ARBA" id="ARBA00022723"/>
    </source>
</evidence>
<keyword evidence="4 7" id="KW-0560">Oxidoreductase</keyword>
<dbReference type="InterPro" id="IPR002397">
    <property type="entry name" value="Cyt_P450_B"/>
</dbReference>
<evidence type="ECO:0000256" key="5">
    <source>
        <dbReference type="ARBA" id="ARBA00023004"/>
    </source>
</evidence>
<evidence type="ECO:0000256" key="2">
    <source>
        <dbReference type="ARBA" id="ARBA00022617"/>
    </source>
</evidence>
<dbReference type="Pfam" id="PF00067">
    <property type="entry name" value="p450"/>
    <property type="match status" value="2"/>
</dbReference>
<dbReference type="GO" id="GO:0020037">
    <property type="term" value="F:heme binding"/>
    <property type="evidence" value="ECO:0007669"/>
    <property type="project" value="InterPro"/>
</dbReference>
<dbReference type="InterPro" id="IPR017972">
    <property type="entry name" value="Cyt_P450_CS"/>
</dbReference>
<evidence type="ECO:0000313" key="9">
    <source>
        <dbReference type="Proteomes" id="UP000198327"/>
    </source>
</evidence>
<dbReference type="EMBL" id="FZOW01000005">
    <property type="protein sequence ID" value="SNS82713.1"/>
    <property type="molecule type" value="Genomic_DNA"/>
</dbReference>
<dbReference type="InterPro" id="IPR001128">
    <property type="entry name" value="Cyt_P450"/>
</dbReference>
<evidence type="ECO:0000313" key="8">
    <source>
        <dbReference type="EMBL" id="SNS82713.1"/>
    </source>
</evidence>
<comment type="similarity">
    <text evidence="1 7">Belongs to the cytochrome P450 family.</text>
</comment>
<protein>
    <submittedName>
        <fullName evidence="8">Cytochrome P450</fullName>
    </submittedName>
</protein>
<dbReference type="OrthoDB" id="502624at2"/>
<dbReference type="GO" id="GO:0016705">
    <property type="term" value="F:oxidoreductase activity, acting on paired donors, with incorporation or reduction of molecular oxygen"/>
    <property type="evidence" value="ECO:0007669"/>
    <property type="project" value="InterPro"/>
</dbReference>
<reference evidence="9" key="1">
    <citation type="submission" date="2017-06" db="EMBL/GenBank/DDBJ databases">
        <authorList>
            <person name="Varghese N."/>
            <person name="Submissions S."/>
        </authorList>
    </citation>
    <scope>NUCLEOTIDE SEQUENCE [LARGE SCALE GENOMIC DNA]</scope>
    <source>
        <strain evidence="9">JCM 23211</strain>
    </source>
</reference>
<keyword evidence="2 7" id="KW-0349">Heme</keyword>
<dbReference type="SUPFAM" id="SSF48264">
    <property type="entry name" value="Cytochrome P450"/>
    <property type="match status" value="1"/>
</dbReference>
<keyword evidence="9" id="KW-1185">Reference proteome</keyword>
<keyword evidence="5 7" id="KW-0408">Iron</keyword>
<proteinExistence type="inferred from homology"/>
<evidence type="ECO:0000256" key="4">
    <source>
        <dbReference type="ARBA" id="ARBA00023002"/>
    </source>
</evidence>
<dbReference type="AlphaFoldDB" id="A0A239HP69"/>